<reference evidence="2 3" key="1">
    <citation type="submission" date="2020-06" db="EMBL/GenBank/DDBJ databases">
        <authorList>
            <person name="De Coninck B."/>
            <person name="Ibrahim H."/>
        </authorList>
    </citation>
    <scope>NUCLEOTIDE SEQUENCE [LARGE SCALE GENOMIC DNA]</scope>
    <source>
        <strain evidence="2">Ag_rhizogenes_K599</strain>
    </source>
</reference>
<name>A0AAN2A493_RHIRH</name>
<accession>A0AAN2A493</accession>
<feature type="domain" description="Abortive phage infection protein C-terminal" evidence="1">
    <location>
        <begin position="243"/>
        <end position="391"/>
    </location>
</feature>
<dbReference type="Proteomes" id="UP000528185">
    <property type="component" value="Unassembled WGS sequence"/>
</dbReference>
<dbReference type="Pfam" id="PF10592">
    <property type="entry name" value="AIPR"/>
    <property type="match status" value="1"/>
</dbReference>
<protein>
    <recommendedName>
        <fullName evidence="1">Abortive phage infection protein C-terminal domain-containing protein</fullName>
    </recommendedName>
</protein>
<proteinExistence type="predicted"/>
<dbReference type="KEGG" id="aro:B0909_24670"/>
<evidence type="ECO:0000313" key="2">
    <source>
        <dbReference type="EMBL" id="CAD0211583.1"/>
    </source>
</evidence>
<evidence type="ECO:0000313" key="3">
    <source>
        <dbReference type="Proteomes" id="UP000528185"/>
    </source>
</evidence>
<evidence type="ECO:0000259" key="1">
    <source>
        <dbReference type="Pfam" id="PF10592"/>
    </source>
</evidence>
<dbReference type="AlphaFoldDB" id="A0AAN2A493"/>
<comment type="caution">
    <text evidence="2">The sequence shown here is derived from an EMBL/GenBank/DDBJ whole genome shotgun (WGS) entry which is preliminary data.</text>
</comment>
<dbReference type="InterPro" id="IPR018891">
    <property type="entry name" value="AIPR_C"/>
</dbReference>
<organism evidence="2 3">
    <name type="scientific">Rhizobium rhizogenes</name>
    <name type="common">Agrobacterium rhizogenes</name>
    <dbReference type="NCBI Taxonomy" id="359"/>
    <lineage>
        <taxon>Bacteria</taxon>
        <taxon>Pseudomonadati</taxon>
        <taxon>Pseudomonadota</taxon>
        <taxon>Alphaproteobacteria</taxon>
        <taxon>Hyphomicrobiales</taxon>
        <taxon>Rhizobiaceae</taxon>
        <taxon>Rhizobium/Agrobacterium group</taxon>
        <taxon>Rhizobium</taxon>
    </lineage>
</organism>
<gene>
    <name evidence="2" type="ORF">AGRHK599_LOCUS1456</name>
</gene>
<sequence length="563" mass="63337">MVTKLVPPTPATIIDFGVVETGIKERETFQVSRGLAFAKLVTETIFGVPAKEVDEHIVDGGADRGIDIIYIDHNNKIINIGSCKTVLDFRNSHKFFPGEEIDKIISFIDDVLLHRDEIISSCNGRLAAKIREIWEIFSTEAYEVAVHLFSNKSTLPTDARERLSTALNRHNVLLFEYGLFELSHGLVKATKPKFKKTLKGCECSSAPVEDLGRRAIMARVSLEDAARFLTGENGGFDERLVWQNVRYFLGIENEVNREIKATLLNSPVEDFWYLNSGLTIVCEQILSNPNGFHPIHMVNPQIVNGCQTATVIQSVSIGTMRNLKGGFIQVKIIETKSPEFVERIALASNTQSRILSRDLRAHDNFQLQIAECLRSLGYFYCRKRGERSIATGLEVLDSARVGQLMLAYVCGEPTKSKTNSNEVFGDLYHEAFNPLAVTPNIIVTAHECYKEIEKRRQQALHWQSSVSKNSYEESWIIEGHFHVLFVVGELLRRKRGNLGQTDDALALLDSAISTVQQFVLQHKGIASYRLFRLTSSREAILKLLDSSNSDPNFSYPKQLSLDI</sequence>
<dbReference type="RefSeq" id="WP_077767590.1">
    <property type="nucleotide sequence ID" value="NZ_CAICSX020000001.1"/>
</dbReference>
<dbReference type="EMBL" id="CAICSX020000001">
    <property type="protein sequence ID" value="CAD0211583.1"/>
    <property type="molecule type" value="Genomic_DNA"/>
</dbReference>